<dbReference type="EMBL" id="MN739955">
    <property type="protein sequence ID" value="QHT79789.1"/>
    <property type="molecule type" value="Genomic_DNA"/>
</dbReference>
<sequence length="56" mass="6562">MYRRFLPGLCLAVSSTTLGFQLLVVYPTQYKIHKELCEIKDNLKNIRKIDYLGKTK</sequence>
<protein>
    <submittedName>
        <fullName evidence="1">Uncharacterized protein</fullName>
    </submittedName>
</protein>
<proteinExistence type="predicted"/>
<accession>A0A6C0HH31</accession>
<reference evidence="1" key="1">
    <citation type="journal article" date="2020" name="Nature">
        <title>Giant virus diversity and host interactions through global metagenomics.</title>
        <authorList>
            <person name="Schulz F."/>
            <person name="Roux S."/>
            <person name="Paez-Espino D."/>
            <person name="Jungbluth S."/>
            <person name="Walsh D.A."/>
            <person name="Denef V.J."/>
            <person name="McMahon K.D."/>
            <person name="Konstantinidis K.T."/>
            <person name="Eloe-Fadrosh E.A."/>
            <person name="Kyrpides N.C."/>
            <person name="Woyke T."/>
        </authorList>
    </citation>
    <scope>NUCLEOTIDE SEQUENCE</scope>
    <source>
        <strain evidence="1">GVMAG-M-3300023184-105</strain>
    </source>
</reference>
<name>A0A6C0HH31_9ZZZZ</name>
<dbReference type="AlphaFoldDB" id="A0A6C0HH31"/>
<evidence type="ECO:0000313" key="1">
    <source>
        <dbReference type="EMBL" id="QHT79789.1"/>
    </source>
</evidence>
<organism evidence="1">
    <name type="scientific">viral metagenome</name>
    <dbReference type="NCBI Taxonomy" id="1070528"/>
    <lineage>
        <taxon>unclassified sequences</taxon>
        <taxon>metagenomes</taxon>
        <taxon>organismal metagenomes</taxon>
    </lineage>
</organism>